<sequence>MSGPSDVSRSLWLAQNPSKRWGELFFLFYTPFWLTLSLGVIVPYKLYETFTELEYLLAALVSAVPAFLIPMLVIGKADRGLCWKDRYWVKANFLPSLF</sequence>
<organism evidence="4 5">
    <name type="scientific">Brassica cretica</name>
    <name type="common">Mustard</name>
    <dbReference type="NCBI Taxonomy" id="69181"/>
    <lineage>
        <taxon>Eukaryota</taxon>
        <taxon>Viridiplantae</taxon>
        <taxon>Streptophyta</taxon>
        <taxon>Embryophyta</taxon>
        <taxon>Tracheophyta</taxon>
        <taxon>Spermatophyta</taxon>
        <taxon>Magnoliopsida</taxon>
        <taxon>eudicotyledons</taxon>
        <taxon>Gunneridae</taxon>
        <taxon>Pentapetalae</taxon>
        <taxon>rosids</taxon>
        <taxon>malvids</taxon>
        <taxon>Brassicales</taxon>
        <taxon>Brassicaceae</taxon>
        <taxon>Brassiceae</taxon>
        <taxon>Brassica</taxon>
    </lineage>
</organism>
<proteinExistence type="predicted"/>
<evidence type="ECO:0000256" key="1">
    <source>
        <dbReference type="SAM" id="Phobius"/>
    </source>
</evidence>
<dbReference type="PANTHER" id="PTHR35136">
    <property type="entry name" value="CYCLOEUCALENOL CYCLOISOMERASE"/>
    <property type="match status" value="1"/>
</dbReference>
<feature type="transmembrane region" description="Helical" evidence="1">
    <location>
        <begin position="55"/>
        <end position="74"/>
    </location>
</feature>
<dbReference type="EMBL" id="QGKX02000095">
    <property type="protein sequence ID" value="KAF3570095.1"/>
    <property type="molecule type" value="Genomic_DNA"/>
</dbReference>
<dbReference type="PANTHER" id="PTHR35136:SF2">
    <property type="entry name" value="CYCLOEUCALENOL CYCLOISOMERASE"/>
    <property type="match status" value="1"/>
</dbReference>
<gene>
    <name evidence="3" type="ORF">F2Q68_00041998</name>
    <name evidence="4" type="ORF">F2Q69_00062656</name>
    <name evidence="2" type="ORF">F2Q70_00041349</name>
</gene>
<evidence type="ECO:0000313" key="2">
    <source>
        <dbReference type="EMBL" id="KAF2590764.1"/>
    </source>
</evidence>
<accession>A0A8S9RBH8</accession>
<name>A0A8S9RBH8_BRACR</name>
<keyword evidence="1" id="KW-0472">Membrane</keyword>
<dbReference type="InterPro" id="IPR020532">
    <property type="entry name" value="Cycloeucalenol_cycloisomerase"/>
</dbReference>
<keyword evidence="1" id="KW-0812">Transmembrane</keyword>
<dbReference type="EMBL" id="QGKY02000190">
    <property type="protein sequence ID" value="KAF2590764.1"/>
    <property type="molecule type" value="Genomic_DNA"/>
</dbReference>
<dbReference type="Proteomes" id="UP000712281">
    <property type="component" value="Unassembled WGS sequence"/>
</dbReference>
<evidence type="ECO:0000313" key="4">
    <source>
        <dbReference type="EMBL" id="KAF3570095.1"/>
    </source>
</evidence>
<evidence type="ECO:0000313" key="5">
    <source>
        <dbReference type="Proteomes" id="UP000712600"/>
    </source>
</evidence>
<dbReference type="Proteomes" id="UP000712600">
    <property type="component" value="Unassembled WGS sequence"/>
</dbReference>
<dbReference type="GO" id="GO:0047793">
    <property type="term" value="F:cycloeucalenol cycloisomerase activity"/>
    <property type="evidence" value="ECO:0007669"/>
    <property type="project" value="InterPro"/>
</dbReference>
<dbReference type="AlphaFoldDB" id="A0A8S9RBH8"/>
<evidence type="ECO:0000313" key="3">
    <source>
        <dbReference type="EMBL" id="KAF2616731.1"/>
    </source>
</evidence>
<feature type="transmembrane region" description="Helical" evidence="1">
    <location>
        <begin position="21"/>
        <end position="43"/>
    </location>
</feature>
<reference evidence="2" key="1">
    <citation type="submission" date="2019-12" db="EMBL/GenBank/DDBJ databases">
        <title>Genome sequencing and annotation of Brassica cretica.</title>
        <authorList>
            <person name="Studholme D.J."/>
            <person name="Sarris P.F."/>
        </authorList>
    </citation>
    <scope>NUCLEOTIDE SEQUENCE</scope>
    <source>
        <strain evidence="3">PFS-001/15</strain>
        <strain evidence="2">PFS-102/07</strain>
        <tissue evidence="2">Leaf</tissue>
    </source>
</reference>
<comment type="caution">
    <text evidence="4">The sequence shown here is derived from an EMBL/GenBank/DDBJ whole genome shotgun (WGS) entry which is preliminary data.</text>
</comment>
<dbReference type="EMBL" id="QGKW02000007">
    <property type="protein sequence ID" value="KAF2616731.1"/>
    <property type="molecule type" value="Genomic_DNA"/>
</dbReference>
<keyword evidence="1" id="KW-1133">Transmembrane helix</keyword>
<protein>
    <submittedName>
        <fullName evidence="4">Uncharacterized protein</fullName>
    </submittedName>
</protein>
<reference evidence="4" key="2">
    <citation type="submission" date="2019-12" db="EMBL/GenBank/DDBJ databases">
        <title>Genome sequencing and annotation of Brassica cretica.</title>
        <authorList>
            <person name="Studholme D.J."/>
            <person name="Sarris P."/>
        </authorList>
    </citation>
    <scope>NUCLEOTIDE SEQUENCE</scope>
    <source>
        <strain evidence="4">PFS-109/04</strain>
        <tissue evidence="4">Leaf</tissue>
    </source>
</reference>